<dbReference type="EMBL" id="CM042012">
    <property type="protein sequence ID" value="KAI3753947.1"/>
    <property type="molecule type" value="Genomic_DNA"/>
</dbReference>
<proteinExistence type="predicted"/>
<gene>
    <name evidence="1" type="ORF">L2E82_26012</name>
</gene>
<evidence type="ECO:0000313" key="1">
    <source>
        <dbReference type="EMBL" id="KAI3753947.1"/>
    </source>
</evidence>
<organism evidence="1 2">
    <name type="scientific">Cichorium intybus</name>
    <name type="common">Chicory</name>
    <dbReference type="NCBI Taxonomy" id="13427"/>
    <lineage>
        <taxon>Eukaryota</taxon>
        <taxon>Viridiplantae</taxon>
        <taxon>Streptophyta</taxon>
        <taxon>Embryophyta</taxon>
        <taxon>Tracheophyta</taxon>
        <taxon>Spermatophyta</taxon>
        <taxon>Magnoliopsida</taxon>
        <taxon>eudicotyledons</taxon>
        <taxon>Gunneridae</taxon>
        <taxon>Pentapetalae</taxon>
        <taxon>asterids</taxon>
        <taxon>campanulids</taxon>
        <taxon>Asterales</taxon>
        <taxon>Asteraceae</taxon>
        <taxon>Cichorioideae</taxon>
        <taxon>Cichorieae</taxon>
        <taxon>Cichoriinae</taxon>
        <taxon>Cichorium</taxon>
    </lineage>
</organism>
<reference evidence="1 2" key="2">
    <citation type="journal article" date="2022" name="Mol. Ecol. Resour.">
        <title>The genomes of chicory, endive, great burdock and yacon provide insights into Asteraceae paleo-polyploidization history and plant inulin production.</title>
        <authorList>
            <person name="Fan W."/>
            <person name="Wang S."/>
            <person name="Wang H."/>
            <person name="Wang A."/>
            <person name="Jiang F."/>
            <person name="Liu H."/>
            <person name="Zhao H."/>
            <person name="Xu D."/>
            <person name="Zhang Y."/>
        </authorList>
    </citation>
    <scope>NUCLEOTIDE SEQUENCE [LARGE SCALE GENOMIC DNA]</scope>
    <source>
        <strain evidence="2">cv. Punajuju</strain>
        <tissue evidence="1">Leaves</tissue>
    </source>
</reference>
<protein>
    <submittedName>
        <fullName evidence="1">Uncharacterized protein</fullName>
    </submittedName>
</protein>
<reference evidence="2" key="1">
    <citation type="journal article" date="2022" name="Mol. Ecol. Resour.">
        <title>The genomes of chicory, endive, great burdock and yacon provide insights into Asteraceae palaeo-polyploidization history and plant inulin production.</title>
        <authorList>
            <person name="Fan W."/>
            <person name="Wang S."/>
            <person name="Wang H."/>
            <person name="Wang A."/>
            <person name="Jiang F."/>
            <person name="Liu H."/>
            <person name="Zhao H."/>
            <person name="Xu D."/>
            <person name="Zhang Y."/>
        </authorList>
    </citation>
    <scope>NUCLEOTIDE SEQUENCE [LARGE SCALE GENOMIC DNA]</scope>
    <source>
        <strain evidence="2">cv. Punajuju</strain>
    </source>
</reference>
<keyword evidence="2" id="KW-1185">Reference proteome</keyword>
<comment type="caution">
    <text evidence="1">The sequence shown here is derived from an EMBL/GenBank/DDBJ whole genome shotgun (WGS) entry which is preliminary data.</text>
</comment>
<accession>A0ACB9E562</accession>
<sequence length="157" mass="17343">MYTSGTTGEPKGVMITNESILSILSGDIKLLIDDLKELKPTVFYVVPCVLDRIYSGLQSFDKVVPSLFHELGLADLVSVYSQLSATGKPPPILDVSDLQQDHEAALRGLCEDLDIPFQDSMLKWEAGPKSVDGIWAPWWYKSVHKSTGFTQLNGNKD</sequence>
<dbReference type="Proteomes" id="UP001055811">
    <property type="component" value="Linkage Group LG04"/>
</dbReference>
<name>A0ACB9E562_CICIN</name>
<evidence type="ECO:0000313" key="2">
    <source>
        <dbReference type="Proteomes" id="UP001055811"/>
    </source>
</evidence>